<evidence type="ECO:0000313" key="2">
    <source>
        <dbReference type="Proteomes" id="UP000193067"/>
    </source>
</evidence>
<proteinExistence type="predicted"/>
<keyword evidence="2" id="KW-1185">Reference proteome</keyword>
<dbReference type="PANTHER" id="PTHR41814:SF1">
    <property type="entry name" value="CELLULASE"/>
    <property type="match status" value="1"/>
</dbReference>
<gene>
    <name evidence="1" type="ORF">PYCCODRAFT_1435062</name>
</gene>
<accession>A0A1Y2IS67</accession>
<dbReference type="SUPFAM" id="SSF48208">
    <property type="entry name" value="Six-hairpin glycosidases"/>
    <property type="match status" value="1"/>
</dbReference>
<dbReference type="Proteomes" id="UP000193067">
    <property type="component" value="Unassembled WGS sequence"/>
</dbReference>
<dbReference type="EMBL" id="KZ084103">
    <property type="protein sequence ID" value="OSD02782.1"/>
    <property type="molecule type" value="Genomic_DNA"/>
</dbReference>
<dbReference type="InterPro" id="IPR012341">
    <property type="entry name" value="6hp_glycosidase-like_sf"/>
</dbReference>
<dbReference type="GO" id="GO:0005975">
    <property type="term" value="P:carbohydrate metabolic process"/>
    <property type="evidence" value="ECO:0007669"/>
    <property type="project" value="InterPro"/>
</dbReference>
<dbReference type="AlphaFoldDB" id="A0A1Y2IS67"/>
<dbReference type="GO" id="GO:0003824">
    <property type="term" value="F:catalytic activity"/>
    <property type="evidence" value="ECO:0007669"/>
    <property type="project" value="UniProtKB-ARBA"/>
</dbReference>
<dbReference type="Gene3D" id="1.50.10.10">
    <property type="match status" value="1"/>
</dbReference>
<dbReference type="PANTHER" id="PTHR41814">
    <property type="entry name" value="EXPRESSED PROTEIN"/>
    <property type="match status" value="1"/>
</dbReference>
<reference evidence="1 2" key="1">
    <citation type="journal article" date="2015" name="Biotechnol. Biofuels">
        <title>Enhanced degradation of softwood versus hardwood by the white-rot fungus Pycnoporus coccineus.</title>
        <authorList>
            <person name="Couturier M."/>
            <person name="Navarro D."/>
            <person name="Chevret D."/>
            <person name="Henrissat B."/>
            <person name="Piumi F."/>
            <person name="Ruiz-Duenas F.J."/>
            <person name="Martinez A.T."/>
            <person name="Grigoriev I.V."/>
            <person name="Riley R."/>
            <person name="Lipzen A."/>
            <person name="Berrin J.G."/>
            <person name="Master E.R."/>
            <person name="Rosso M.N."/>
        </authorList>
    </citation>
    <scope>NUCLEOTIDE SEQUENCE [LARGE SCALE GENOMIC DNA]</scope>
    <source>
        <strain evidence="1 2">BRFM310</strain>
    </source>
</reference>
<evidence type="ECO:0000313" key="1">
    <source>
        <dbReference type="EMBL" id="OSD02782.1"/>
    </source>
</evidence>
<dbReference type="InterPro" id="IPR008928">
    <property type="entry name" value="6-hairpin_glycosidase_sf"/>
</dbReference>
<organism evidence="1 2">
    <name type="scientific">Trametes coccinea (strain BRFM310)</name>
    <name type="common">Pycnoporus coccineus</name>
    <dbReference type="NCBI Taxonomy" id="1353009"/>
    <lineage>
        <taxon>Eukaryota</taxon>
        <taxon>Fungi</taxon>
        <taxon>Dikarya</taxon>
        <taxon>Basidiomycota</taxon>
        <taxon>Agaricomycotina</taxon>
        <taxon>Agaricomycetes</taxon>
        <taxon>Polyporales</taxon>
        <taxon>Polyporaceae</taxon>
        <taxon>Trametes</taxon>
    </lineage>
</organism>
<protein>
    <submittedName>
        <fullName evidence="1">Uncharacterized protein</fullName>
    </submittedName>
</protein>
<name>A0A1Y2IS67_TRAC3</name>
<sequence length="449" mass="48684">MTALAGNAPFAELAVRLNLLLPPLLSTQRSSWEQGVCAQALLECHRLFCEAGISPHSQRLYYDFPLWLYALAHDSLVRQAAGGRLSVLLNGNGASDAGALDPACIGETLYWLCSLEASNLMFTAFPPPRGSTCRSFLEGVEKMLQYIVESCPRAPANADIDASVATPSGLLLSHRTDAVQIWSDSVYMLPPFLASAAVFRTLLPSRTHDIKVSGDYAPQALMRMALQQIILAAQILQAPSGEWSHIYDLGTCAFKRIAWWGVGNGWVCCGIVRVISTIVSPMSFVSSASVHADSDLGALGLATDGELLPLLLQAYEILLRTLRACLRHILPVSSLFHDVLDDPNSFVETNLAQMLAYTVYRLLDLHAHSAPFRALGLPPVAQDELELWESHADAMRAAAVKKTDMSGFVRDVCGSPTFDKPGTAAEGQAWAVMMDVARAQHLSHTPMAL</sequence>
<dbReference type="OrthoDB" id="2305845at2759"/>